<protein>
    <submittedName>
        <fullName evidence="1">DUF2190 domain-containing protein</fullName>
    </submittedName>
</protein>
<organism evidence="1 2">
    <name type="scientific">Vandammella animalimorsus</name>
    <dbReference type="NCBI Taxonomy" id="2029117"/>
    <lineage>
        <taxon>Bacteria</taxon>
        <taxon>Pseudomonadati</taxon>
        <taxon>Pseudomonadota</taxon>
        <taxon>Betaproteobacteria</taxon>
        <taxon>Burkholderiales</taxon>
        <taxon>Comamonadaceae</taxon>
        <taxon>Vandammella</taxon>
    </lineage>
</organism>
<proteinExistence type="predicted"/>
<dbReference type="RefSeq" id="WP_095995795.1">
    <property type="nucleotide sequence ID" value="NZ_NTBH01000006.1"/>
</dbReference>
<name>A0A2A2T624_9BURK</name>
<reference evidence="1 2" key="1">
    <citation type="submission" date="2017-08" db="EMBL/GenBank/DDBJ databases">
        <title>WGS of Clinical strains of the CDC Group NO-1 linked to zoonotic infections in humans.</title>
        <authorList>
            <person name="Bernier A.-M."/>
            <person name="Bernard K."/>
        </authorList>
    </citation>
    <scope>NUCLEOTIDE SEQUENCE [LARGE SCALE GENOMIC DNA]</scope>
    <source>
        <strain evidence="1 2">NML91-0035</strain>
    </source>
</reference>
<dbReference type="GeneID" id="93874550"/>
<gene>
    <name evidence="1" type="ORF">CLI92_05980</name>
</gene>
<dbReference type="EMBL" id="NTBI01000004">
    <property type="protein sequence ID" value="PAX17093.1"/>
    <property type="molecule type" value="Genomic_DNA"/>
</dbReference>
<accession>A0A2A2T624</accession>
<dbReference type="InterPro" id="IPR011231">
    <property type="entry name" value="Phage_VT1-Sakai_H0018"/>
</dbReference>
<dbReference type="Pfam" id="PF09956">
    <property type="entry name" value="Phage_cement_2"/>
    <property type="match status" value="1"/>
</dbReference>
<dbReference type="Proteomes" id="UP000217780">
    <property type="component" value="Unassembled WGS sequence"/>
</dbReference>
<comment type="caution">
    <text evidence="1">The sequence shown here is derived from an EMBL/GenBank/DDBJ whole genome shotgun (WGS) entry which is preliminary data.</text>
</comment>
<evidence type="ECO:0000313" key="1">
    <source>
        <dbReference type="EMBL" id="PAX17093.1"/>
    </source>
</evidence>
<evidence type="ECO:0000313" key="2">
    <source>
        <dbReference type="Proteomes" id="UP000217780"/>
    </source>
</evidence>
<dbReference type="AlphaFoldDB" id="A0A2A2T624"/>
<sequence>MQPSFHPILTLSITAAADLDKPRRFVGFDGQRCAAAAKALGTNNATFAKGEQASIDALGVILVEAGGAIALGAEVQCDGEGRAVPLSGGKSNGWAMDAASDAGQIIRIARGI</sequence>